<dbReference type="AlphaFoldDB" id="A0A7W9SVK0"/>
<evidence type="ECO:0000313" key="1">
    <source>
        <dbReference type="EMBL" id="MBB6053647.1"/>
    </source>
</evidence>
<reference evidence="1 2" key="1">
    <citation type="submission" date="2020-08" db="EMBL/GenBank/DDBJ databases">
        <title>Genomic Encyclopedia of Type Strains, Phase IV (KMG-IV): sequencing the most valuable type-strain genomes for metagenomic binning, comparative biology and taxonomic classification.</title>
        <authorList>
            <person name="Goeker M."/>
        </authorList>
    </citation>
    <scope>NUCLEOTIDE SEQUENCE [LARGE SCALE GENOMIC DNA]</scope>
    <source>
        <strain evidence="1 2">DSM 23562</strain>
    </source>
</reference>
<organism evidence="1 2">
    <name type="scientific">Armatimonas rosea</name>
    <dbReference type="NCBI Taxonomy" id="685828"/>
    <lineage>
        <taxon>Bacteria</taxon>
        <taxon>Bacillati</taxon>
        <taxon>Armatimonadota</taxon>
        <taxon>Armatimonadia</taxon>
        <taxon>Armatimonadales</taxon>
        <taxon>Armatimonadaceae</taxon>
        <taxon>Armatimonas</taxon>
    </lineage>
</organism>
<dbReference type="RefSeq" id="WP_184203741.1">
    <property type="nucleotide sequence ID" value="NZ_JACHGW010000008.1"/>
</dbReference>
<dbReference type="Proteomes" id="UP000520814">
    <property type="component" value="Unassembled WGS sequence"/>
</dbReference>
<protein>
    <submittedName>
        <fullName evidence="1">Uncharacterized protein</fullName>
    </submittedName>
</protein>
<gene>
    <name evidence="1" type="ORF">HNQ39_005489</name>
</gene>
<dbReference type="EMBL" id="JACHGW010000008">
    <property type="protein sequence ID" value="MBB6053647.1"/>
    <property type="molecule type" value="Genomic_DNA"/>
</dbReference>
<dbReference type="InterPro" id="IPR004830">
    <property type="entry name" value="LRR_variant"/>
</dbReference>
<dbReference type="Pfam" id="PF01816">
    <property type="entry name" value="LRV"/>
    <property type="match status" value="1"/>
</dbReference>
<evidence type="ECO:0000313" key="2">
    <source>
        <dbReference type="Proteomes" id="UP000520814"/>
    </source>
</evidence>
<name>A0A7W9SVK0_ARMRO</name>
<proteinExistence type="predicted"/>
<comment type="caution">
    <text evidence="1">The sequence shown here is derived from an EMBL/GenBank/DDBJ whole genome shotgun (WGS) entry which is preliminary data.</text>
</comment>
<sequence>MQHLDKVLNGYLDDPQATADQLWYAYQHYHYLPVQQYQVIQERLARNPSCPSRLLAQLVPQVCPAALQNPAWEVYRKDEDFLRSLPSNFILRLLSDESAPQLLMEALTLHPSTRIVSAARRHVSIVGEVTEGWERAVRDDWVTQLRRDSALVWLQRAGGLAEGINAAFPYPITPLPLLPEPQRLPILLEIAKQSGPRLAPILAISQLVHAPTELRGYYNHPHWERRFAVALNPQAPRDVRVLLTHDGHQWVRAAARVADFKSFLKAMG</sequence>
<keyword evidence="2" id="KW-1185">Reference proteome</keyword>
<accession>A0A7W9SVK0</accession>